<dbReference type="EMBL" id="LSZQ01000042">
    <property type="protein sequence ID" value="KXU35841.1"/>
    <property type="molecule type" value="Genomic_DNA"/>
</dbReference>
<dbReference type="STRING" id="1548207.AXK11_05680"/>
<dbReference type="InterPro" id="IPR017853">
    <property type="entry name" value="GH"/>
</dbReference>
<keyword evidence="6 10" id="KW-0808">Transferase</keyword>
<dbReference type="Proteomes" id="UP000070058">
    <property type="component" value="Unassembled WGS sequence"/>
</dbReference>
<evidence type="ECO:0000256" key="6">
    <source>
        <dbReference type="ARBA" id="ARBA00022679"/>
    </source>
</evidence>
<evidence type="ECO:0000313" key="12">
    <source>
        <dbReference type="Proteomes" id="UP000070058"/>
    </source>
</evidence>
<sequence>MPSSRPAFPLFDWLTQRAAGLLLHPTCLPGDQGIGVLDGAVDVLLGFLKNAGLRYWQVCPLGPTGFGDSPYQCFSAFAGNPYLVDLAPLQQLGLLDPEDLHTLRALPADSVDFGQIYALKWPLFFKAHARFRAAPNMALPYGDFDSFCADQAGWLDPYALFMALKDHFGTAPYWEWPDSLRSCQAARKSTLARSKEISLGADAYRFSQYLFFGQWQHVRTRAQELGIQIIGDAPIFVARDSADAWSRPELFQLDRATSRPRTVAGVPPDYFSAEGQLWGNPLYDWAQHKAEGYAWWIARLRANFALCDVVRIDHFRGFDSYWAIPADSPTARNGEWQPGPGLGFFQKIREKLPDCRLIAEDLGELLPSVHTLRQATGLPGMAILQFAFGETAENHYLPHNLRANSVLYPGTHDNDTTLGWYAAASEAARHHARIYFRVDGAAINWDFIRAGYASVSRLFVMPLQDLLGLGSHARFNIPGTPAGNWRWRYAAGQLERLSHESAAYLSELAALYGRT</sequence>
<evidence type="ECO:0000256" key="7">
    <source>
        <dbReference type="ARBA" id="ARBA00023277"/>
    </source>
</evidence>
<evidence type="ECO:0000256" key="2">
    <source>
        <dbReference type="ARBA" id="ARBA00005684"/>
    </source>
</evidence>
<proteinExistence type="inferred from homology"/>
<dbReference type="PANTHER" id="PTHR32438">
    <property type="entry name" value="4-ALPHA-GLUCANOTRANSFERASE DPE1, CHLOROPLASTIC/AMYLOPLASTIC"/>
    <property type="match status" value="1"/>
</dbReference>
<dbReference type="NCBIfam" id="TIGR00217">
    <property type="entry name" value="malQ"/>
    <property type="match status" value="1"/>
</dbReference>
<dbReference type="Gene3D" id="3.20.20.80">
    <property type="entry name" value="Glycosidases"/>
    <property type="match status" value="1"/>
</dbReference>
<evidence type="ECO:0000256" key="10">
    <source>
        <dbReference type="RuleBase" id="RU361207"/>
    </source>
</evidence>
<dbReference type="OrthoDB" id="9811841at2"/>
<dbReference type="EC" id="2.4.1.25" evidence="3 10"/>
<organism evidence="11 12">
    <name type="scientific">Cephaloticoccus primus</name>
    <dbReference type="NCBI Taxonomy" id="1548207"/>
    <lineage>
        <taxon>Bacteria</taxon>
        <taxon>Pseudomonadati</taxon>
        <taxon>Verrucomicrobiota</taxon>
        <taxon>Opitutia</taxon>
        <taxon>Opitutales</taxon>
        <taxon>Opitutaceae</taxon>
        <taxon>Cephaloticoccus</taxon>
    </lineage>
</organism>
<dbReference type="AlphaFoldDB" id="A0A139SMV3"/>
<keyword evidence="5 10" id="KW-0328">Glycosyltransferase</keyword>
<evidence type="ECO:0000256" key="4">
    <source>
        <dbReference type="ARBA" id="ARBA00020295"/>
    </source>
</evidence>
<dbReference type="SUPFAM" id="SSF51445">
    <property type="entry name" value="(Trans)glycosidases"/>
    <property type="match status" value="1"/>
</dbReference>
<keyword evidence="12" id="KW-1185">Reference proteome</keyword>
<dbReference type="RefSeq" id="WP_068630156.1">
    <property type="nucleotide sequence ID" value="NZ_LSZQ01000042.1"/>
</dbReference>
<comment type="caution">
    <text evidence="11">The sequence shown here is derived from an EMBL/GenBank/DDBJ whole genome shotgun (WGS) entry which is preliminary data.</text>
</comment>
<dbReference type="PANTHER" id="PTHR32438:SF5">
    <property type="entry name" value="4-ALPHA-GLUCANOTRANSFERASE DPE1, CHLOROPLASTIC_AMYLOPLASTIC"/>
    <property type="match status" value="1"/>
</dbReference>
<dbReference type="GO" id="GO:0004134">
    <property type="term" value="F:4-alpha-glucanotransferase activity"/>
    <property type="evidence" value="ECO:0007669"/>
    <property type="project" value="UniProtKB-EC"/>
</dbReference>
<accession>A0A139SMV3</accession>
<evidence type="ECO:0000256" key="9">
    <source>
        <dbReference type="ARBA" id="ARBA00031501"/>
    </source>
</evidence>
<evidence type="ECO:0000256" key="8">
    <source>
        <dbReference type="ARBA" id="ARBA00031423"/>
    </source>
</evidence>
<dbReference type="Pfam" id="PF02446">
    <property type="entry name" value="Glyco_hydro_77"/>
    <property type="match status" value="1"/>
</dbReference>
<protein>
    <recommendedName>
        <fullName evidence="4 10">4-alpha-glucanotransferase</fullName>
        <ecNumber evidence="3 10">2.4.1.25</ecNumber>
    </recommendedName>
    <alternativeName>
        <fullName evidence="8 10">Amylomaltase</fullName>
    </alternativeName>
    <alternativeName>
        <fullName evidence="9 10">Disproportionating enzyme</fullName>
    </alternativeName>
</protein>
<evidence type="ECO:0000256" key="1">
    <source>
        <dbReference type="ARBA" id="ARBA00000439"/>
    </source>
</evidence>
<comment type="catalytic activity">
    <reaction evidence="1 10">
        <text>Transfers a segment of a (1-&gt;4)-alpha-D-glucan to a new position in an acceptor, which may be glucose or a (1-&gt;4)-alpha-D-glucan.</text>
        <dbReference type="EC" id="2.4.1.25"/>
    </reaction>
</comment>
<evidence type="ECO:0000256" key="3">
    <source>
        <dbReference type="ARBA" id="ARBA00012560"/>
    </source>
</evidence>
<dbReference type="InterPro" id="IPR003385">
    <property type="entry name" value="Glyco_hydro_77"/>
</dbReference>
<keyword evidence="7 10" id="KW-0119">Carbohydrate metabolism</keyword>
<gene>
    <name evidence="11" type="ORF">AXK11_05680</name>
</gene>
<evidence type="ECO:0000256" key="5">
    <source>
        <dbReference type="ARBA" id="ARBA00022676"/>
    </source>
</evidence>
<dbReference type="GO" id="GO:0005975">
    <property type="term" value="P:carbohydrate metabolic process"/>
    <property type="evidence" value="ECO:0007669"/>
    <property type="project" value="InterPro"/>
</dbReference>
<reference evidence="12" key="1">
    <citation type="submission" date="2016-02" db="EMBL/GenBank/DDBJ databases">
        <authorList>
            <person name="Sanders J.G."/>
            <person name="Lin J.Y."/>
            <person name="Wertz J.T."/>
            <person name="Russell J.A."/>
            <person name="Moreau C.S."/>
            <person name="Powell S."/>
        </authorList>
    </citation>
    <scope>NUCLEOTIDE SEQUENCE [LARGE SCALE GENOMIC DNA]</scope>
    <source>
        <strain evidence="12">CAG34</strain>
    </source>
</reference>
<evidence type="ECO:0000313" key="11">
    <source>
        <dbReference type="EMBL" id="KXU35841.1"/>
    </source>
</evidence>
<name>A0A139SMV3_9BACT</name>
<comment type="similarity">
    <text evidence="2 10">Belongs to the disproportionating enzyme family.</text>
</comment>
<dbReference type="NCBIfam" id="NF011080">
    <property type="entry name" value="PRK14508.1-3"/>
    <property type="match status" value="1"/>
</dbReference>